<sequence>MRPLLALPYRLPLRATAGKGCGLAASRQPHQLQRSMAREDGWLGAAPSERRRRQRKRKRRALDRRVPTPALPGVGALPAH</sequence>
<dbReference type="EnsemblPlants" id="OBART09G12340.1">
    <property type="protein sequence ID" value="OBART09G12340.1"/>
    <property type="gene ID" value="OBART09G12340"/>
</dbReference>
<dbReference type="Proteomes" id="UP000026960">
    <property type="component" value="Chromosome 9"/>
</dbReference>
<keyword evidence="3" id="KW-1185">Reference proteome</keyword>
<evidence type="ECO:0000256" key="1">
    <source>
        <dbReference type="SAM" id="MobiDB-lite"/>
    </source>
</evidence>
<feature type="region of interest" description="Disordered" evidence="1">
    <location>
        <begin position="22"/>
        <end position="80"/>
    </location>
</feature>
<evidence type="ECO:0000313" key="3">
    <source>
        <dbReference type="Proteomes" id="UP000026960"/>
    </source>
</evidence>
<protein>
    <submittedName>
        <fullName evidence="2">Uncharacterized protein</fullName>
    </submittedName>
</protein>
<name>A0A0D3H7J9_9ORYZ</name>
<reference evidence="2" key="2">
    <citation type="submission" date="2015-03" db="UniProtKB">
        <authorList>
            <consortium name="EnsemblPlants"/>
        </authorList>
    </citation>
    <scope>IDENTIFICATION</scope>
</reference>
<accession>A0A0D3H7J9</accession>
<dbReference type="AlphaFoldDB" id="A0A0D3H7J9"/>
<dbReference type="Gramene" id="OBART09G12340.1">
    <property type="protein sequence ID" value="OBART09G12340.1"/>
    <property type="gene ID" value="OBART09G12340"/>
</dbReference>
<dbReference type="PaxDb" id="65489-OBART09G12340.1"/>
<dbReference type="HOGENOM" id="CLU_2593587_0_0_1"/>
<feature type="compositionally biased region" description="Basic residues" evidence="1">
    <location>
        <begin position="50"/>
        <end position="62"/>
    </location>
</feature>
<evidence type="ECO:0000313" key="2">
    <source>
        <dbReference type="EnsemblPlants" id="OBART09G12340.1"/>
    </source>
</evidence>
<proteinExistence type="predicted"/>
<reference evidence="2" key="1">
    <citation type="journal article" date="2009" name="Rice">
        <title>De Novo Next Generation Sequencing of Plant Genomes.</title>
        <authorList>
            <person name="Rounsley S."/>
            <person name="Marri P.R."/>
            <person name="Yu Y."/>
            <person name="He R."/>
            <person name="Sisneros N."/>
            <person name="Goicoechea J.L."/>
            <person name="Lee S.J."/>
            <person name="Angelova A."/>
            <person name="Kudrna D."/>
            <person name="Luo M."/>
            <person name="Affourtit J."/>
            <person name="Desany B."/>
            <person name="Knight J."/>
            <person name="Niazi F."/>
            <person name="Egholm M."/>
            <person name="Wing R.A."/>
        </authorList>
    </citation>
    <scope>NUCLEOTIDE SEQUENCE [LARGE SCALE GENOMIC DNA]</scope>
    <source>
        <strain evidence="2">cv. IRGC 105608</strain>
    </source>
</reference>
<organism evidence="2">
    <name type="scientific">Oryza barthii</name>
    <dbReference type="NCBI Taxonomy" id="65489"/>
    <lineage>
        <taxon>Eukaryota</taxon>
        <taxon>Viridiplantae</taxon>
        <taxon>Streptophyta</taxon>
        <taxon>Embryophyta</taxon>
        <taxon>Tracheophyta</taxon>
        <taxon>Spermatophyta</taxon>
        <taxon>Magnoliopsida</taxon>
        <taxon>Liliopsida</taxon>
        <taxon>Poales</taxon>
        <taxon>Poaceae</taxon>
        <taxon>BOP clade</taxon>
        <taxon>Oryzoideae</taxon>
        <taxon>Oryzeae</taxon>
        <taxon>Oryzinae</taxon>
        <taxon>Oryza</taxon>
    </lineage>
</organism>